<dbReference type="AlphaFoldDB" id="A0A9Q4C6M0"/>
<feature type="region of interest" description="Disordered" evidence="1">
    <location>
        <begin position="37"/>
        <end position="62"/>
    </location>
</feature>
<dbReference type="EMBL" id="RKLV01000013">
    <property type="protein sequence ID" value="MCX2819899.1"/>
    <property type="molecule type" value="Genomic_DNA"/>
</dbReference>
<reference evidence="2" key="1">
    <citation type="submission" date="2022-09" db="EMBL/GenBank/DDBJ databases">
        <title>Haloadaptaus new haloarchaeum isolated from saline soil.</title>
        <authorList>
            <person name="Duran-Viseras A."/>
            <person name="Sanchez-Porro C."/>
            <person name="Ventosa A."/>
        </authorList>
    </citation>
    <scope>NUCLEOTIDE SEQUENCE</scope>
    <source>
        <strain evidence="2">F3-133</strain>
    </source>
</reference>
<keyword evidence="3" id="KW-1185">Reference proteome</keyword>
<gene>
    <name evidence="2" type="ORF">EGH25_11110</name>
</gene>
<evidence type="ECO:0000313" key="3">
    <source>
        <dbReference type="Proteomes" id="UP001149411"/>
    </source>
</evidence>
<name>A0A9Q4C6M0_9EURY</name>
<dbReference type="Proteomes" id="UP001149411">
    <property type="component" value="Unassembled WGS sequence"/>
</dbReference>
<sequence>MSRVKYPRILSVYTTDFVTNSHIKGIKMSQFSKSQKKALQELRKKSDEETDWEPPAKPLPYAIKQTFDEESRDDIGFDDSYKENPLLLDSPVEDIPDRYRELKSDLMKLDNAGQLQQEVWLPHWTNLIHSAEDDSDSVIPGFYEQIHIGSELGELAELLMLEPDKPESIRASVTMGFLDQMLLGDVWRELKYLEQIKEHVDNLIEKKQKKFVEDIDEELPKELRRTSRQNIKKQGIKLDTAVKAHIDNAVDDFLEKHPPEEIKDSIERYVEQYDEIPETNPSFAETIDELADEHYNKKRKLRDELNRDVEALVETEVGGIAGIEVINNMPDEGVTIRYLSNEVTGDGMSSPSILKLCERLEDARLTGGEELRASPIRLGDRNKLHDRNVELTPYGKLLRESIAQNELGYRDPFPHVSEETVEEVI</sequence>
<evidence type="ECO:0000256" key="1">
    <source>
        <dbReference type="SAM" id="MobiDB-lite"/>
    </source>
</evidence>
<protein>
    <submittedName>
        <fullName evidence="2">Uncharacterized protein</fullName>
    </submittedName>
</protein>
<accession>A0A9Q4C6M0</accession>
<organism evidence="2 3">
    <name type="scientific">Halorutilus salinus</name>
    <dbReference type="NCBI Taxonomy" id="2487751"/>
    <lineage>
        <taxon>Archaea</taxon>
        <taxon>Methanobacteriati</taxon>
        <taxon>Methanobacteriota</taxon>
        <taxon>Stenosarchaea group</taxon>
        <taxon>Halobacteria</taxon>
        <taxon>Halorutilales</taxon>
        <taxon>Halorutilaceae</taxon>
        <taxon>Halorutilus</taxon>
    </lineage>
</organism>
<feature type="compositionally biased region" description="Basic and acidic residues" evidence="1">
    <location>
        <begin position="38"/>
        <end position="47"/>
    </location>
</feature>
<comment type="caution">
    <text evidence="2">The sequence shown here is derived from an EMBL/GenBank/DDBJ whole genome shotgun (WGS) entry which is preliminary data.</text>
</comment>
<dbReference type="RefSeq" id="WP_266088572.1">
    <property type="nucleotide sequence ID" value="NZ_RKLV01000013.1"/>
</dbReference>
<proteinExistence type="predicted"/>
<evidence type="ECO:0000313" key="2">
    <source>
        <dbReference type="EMBL" id="MCX2819899.1"/>
    </source>
</evidence>